<accession>F8P5N2</accession>
<proteinExistence type="predicted"/>
<keyword evidence="1" id="KW-1133">Transmembrane helix</keyword>
<dbReference type="Proteomes" id="UP000008064">
    <property type="component" value="Unassembled WGS sequence"/>
</dbReference>
<feature type="non-terminal residue" evidence="2">
    <location>
        <position position="1"/>
    </location>
</feature>
<dbReference type="KEGG" id="sla:SERLADRAFT_474976"/>
<dbReference type="GeneID" id="18820563"/>
<gene>
    <name evidence="2" type="ORF">SERLADRAFT_474976</name>
</gene>
<feature type="transmembrane region" description="Helical" evidence="1">
    <location>
        <begin position="29"/>
        <end position="57"/>
    </location>
</feature>
<reference evidence="2" key="1">
    <citation type="submission" date="2011-04" db="EMBL/GenBank/DDBJ databases">
        <title>Evolution of plant cell wall degrading machinery underlies the functional diversity of forest fungi.</title>
        <authorList>
            <consortium name="US DOE Joint Genome Institute (JGI-PGF)"/>
            <person name="Eastwood D.C."/>
            <person name="Floudas D."/>
            <person name="Binder M."/>
            <person name="Majcherczyk A."/>
            <person name="Schneider P."/>
            <person name="Aerts A."/>
            <person name="Asiegbu F.O."/>
            <person name="Baker S.E."/>
            <person name="Barry K."/>
            <person name="Bendiksby M."/>
            <person name="Blumentritt M."/>
            <person name="Coutinho P.M."/>
            <person name="Cullen D."/>
            <person name="Cullen D."/>
            <person name="Gathman A."/>
            <person name="Goodell B."/>
            <person name="Henrissat B."/>
            <person name="Ihrmark K."/>
            <person name="Kauserud H."/>
            <person name="Kohler A."/>
            <person name="LaButti K."/>
            <person name="Lapidus A."/>
            <person name="Lavin J.L."/>
            <person name="Lee Y.-H."/>
            <person name="Lindquist E."/>
            <person name="Lilly W."/>
            <person name="Lucas S."/>
            <person name="Morin E."/>
            <person name="Murat C."/>
            <person name="Oguiza J.A."/>
            <person name="Park J."/>
            <person name="Pisabarro A.G."/>
            <person name="Riley R."/>
            <person name="Rosling A."/>
            <person name="Salamov A."/>
            <person name="Schmidt O."/>
            <person name="Schmutz J."/>
            <person name="Skrede I."/>
            <person name="Stenlid J."/>
            <person name="Wiebenga A."/>
            <person name="Xie X."/>
            <person name="Kues U."/>
            <person name="Hibbett D.S."/>
            <person name="Hoffmeister D."/>
            <person name="Hogberg N."/>
            <person name="Martin F."/>
            <person name="Grigoriev I.V."/>
            <person name="Watkinson S.C."/>
        </authorList>
    </citation>
    <scope>NUCLEOTIDE SEQUENCE</scope>
    <source>
        <strain evidence="2">S7.9</strain>
    </source>
</reference>
<keyword evidence="1" id="KW-0472">Membrane</keyword>
<evidence type="ECO:0000256" key="1">
    <source>
        <dbReference type="SAM" id="Phobius"/>
    </source>
</evidence>
<dbReference type="EMBL" id="GL945438">
    <property type="protein sequence ID" value="EGO21919.1"/>
    <property type="molecule type" value="Genomic_DNA"/>
</dbReference>
<keyword evidence="1" id="KW-0812">Transmembrane</keyword>
<sequence length="99" mass="10894">TLSCTTTRLSPLDALFAGNELCAVDDDPLVLLVALFVVVGFSYQHVIVPFIVLAFLLRSLSLSLSLLLPLLQDIRFLCHLLFTLWPPSSPKESLSTHCP</sequence>
<protein>
    <submittedName>
        <fullName evidence="2">Uncharacterized protein</fullName>
    </submittedName>
</protein>
<organism>
    <name type="scientific">Serpula lacrymans var. lacrymans (strain S7.9)</name>
    <name type="common">Dry rot fungus</name>
    <dbReference type="NCBI Taxonomy" id="578457"/>
    <lineage>
        <taxon>Eukaryota</taxon>
        <taxon>Fungi</taxon>
        <taxon>Dikarya</taxon>
        <taxon>Basidiomycota</taxon>
        <taxon>Agaricomycotina</taxon>
        <taxon>Agaricomycetes</taxon>
        <taxon>Agaricomycetidae</taxon>
        <taxon>Boletales</taxon>
        <taxon>Coniophorineae</taxon>
        <taxon>Serpulaceae</taxon>
        <taxon>Serpula</taxon>
    </lineage>
</organism>
<dbReference type="AlphaFoldDB" id="F8P5N2"/>
<dbReference type="RefSeq" id="XP_007321705.1">
    <property type="nucleotide sequence ID" value="XM_007321643.1"/>
</dbReference>
<evidence type="ECO:0000313" key="2">
    <source>
        <dbReference type="EMBL" id="EGO21919.1"/>
    </source>
</evidence>
<dbReference type="HOGENOM" id="CLU_2326467_0_0_1"/>
<name>F8P5N2_SERL9</name>